<sequence>MTRQDVYVPPWQRYLFSTTAPMFAVVLTNPFDTCKVRLQLQGQNAEKVYSNTADAFVKIFKAEGITGLQKGLTPAFLREGSKNFFRIGFYDPLISIVHKDNTPAPIYKRLAVGMVTGGLGALSCNPFELVKTRMQASANKSIAVGHQHTYNGVFPAIRDITKKEGFLGLYKGSGMSFVRSMIASGLNLSIYTSCRDYLLKNNITKNNSFTDASCSLFSSFFSCLCTNPIDVVRTRIYNQKMSAGGMQYKNGIDAATKIIQHEGVRALGKGFLTSWIRMGPHFTLTFVFYEQMKRISASFGLNK</sequence>
<dbReference type="PANTHER" id="PTHR45928">
    <property type="entry name" value="RE38146P"/>
    <property type="match status" value="1"/>
</dbReference>
<dbReference type="PANTHER" id="PTHR45928:SF1">
    <property type="entry name" value="RE38146P"/>
    <property type="match status" value="1"/>
</dbReference>
<organism evidence="12 13">
    <name type="scientific">Acrasis kona</name>
    <dbReference type="NCBI Taxonomy" id="1008807"/>
    <lineage>
        <taxon>Eukaryota</taxon>
        <taxon>Discoba</taxon>
        <taxon>Heterolobosea</taxon>
        <taxon>Tetramitia</taxon>
        <taxon>Eutetramitia</taxon>
        <taxon>Acrasidae</taxon>
        <taxon>Acrasis</taxon>
    </lineage>
</organism>
<evidence type="ECO:0000256" key="8">
    <source>
        <dbReference type="ARBA" id="ARBA00023128"/>
    </source>
</evidence>
<proteinExistence type="inferred from homology"/>
<feature type="repeat" description="Solcar" evidence="10">
    <location>
        <begin position="206"/>
        <end position="295"/>
    </location>
</feature>
<dbReference type="Pfam" id="PF00153">
    <property type="entry name" value="Mito_carr"/>
    <property type="match status" value="3"/>
</dbReference>
<keyword evidence="6" id="KW-0999">Mitochondrion inner membrane</keyword>
<comment type="similarity">
    <text evidence="2 11">Belongs to the mitochondrial carrier (TC 2.A.29) family.</text>
</comment>
<feature type="repeat" description="Solcar" evidence="10">
    <location>
        <begin position="12"/>
        <end position="96"/>
    </location>
</feature>
<keyword evidence="13" id="KW-1185">Reference proteome</keyword>
<evidence type="ECO:0000313" key="12">
    <source>
        <dbReference type="EMBL" id="KAL0491039.1"/>
    </source>
</evidence>
<comment type="caution">
    <text evidence="12">The sequence shown here is derived from an EMBL/GenBank/DDBJ whole genome shotgun (WGS) entry which is preliminary data.</text>
</comment>
<accession>A0AAW2ZQL8</accession>
<gene>
    <name evidence="12" type="ORF">AKO1_002683</name>
</gene>
<feature type="repeat" description="Solcar" evidence="10">
    <location>
        <begin position="104"/>
        <end position="197"/>
    </location>
</feature>
<dbReference type="Gene3D" id="1.50.40.10">
    <property type="entry name" value="Mitochondrial carrier domain"/>
    <property type="match status" value="1"/>
</dbReference>
<keyword evidence="8" id="KW-0496">Mitochondrion</keyword>
<dbReference type="GO" id="GO:0005743">
    <property type="term" value="C:mitochondrial inner membrane"/>
    <property type="evidence" value="ECO:0007669"/>
    <property type="project" value="UniProtKB-SubCell"/>
</dbReference>
<evidence type="ECO:0000256" key="7">
    <source>
        <dbReference type="ARBA" id="ARBA00022989"/>
    </source>
</evidence>
<dbReference type="PROSITE" id="PS50920">
    <property type="entry name" value="SOLCAR"/>
    <property type="match status" value="3"/>
</dbReference>
<keyword evidence="7" id="KW-1133">Transmembrane helix</keyword>
<dbReference type="SUPFAM" id="SSF103506">
    <property type="entry name" value="Mitochondrial carrier"/>
    <property type="match status" value="1"/>
</dbReference>
<evidence type="ECO:0000256" key="11">
    <source>
        <dbReference type="RuleBase" id="RU000488"/>
    </source>
</evidence>
<evidence type="ECO:0000256" key="10">
    <source>
        <dbReference type="PROSITE-ProRule" id="PRU00282"/>
    </source>
</evidence>
<dbReference type="InterPro" id="IPR018108">
    <property type="entry name" value="MCP_transmembrane"/>
</dbReference>
<evidence type="ECO:0000256" key="6">
    <source>
        <dbReference type="ARBA" id="ARBA00022792"/>
    </source>
</evidence>
<evidence type="ECO:0000256" key="5">
    <source>
        <dbReference type="ARBA" id="ARBA00022737"/>
    </source>
</evidence>
<comment type="subcellular location">
    <subcellularLocation>
        <location evidence="1">Mitochondrion inner membrane</location>
        <topology evidence="1">Multi-pass membrane protein</topology>
    </subcellularLocation>
</comment>
<keyword evidence="4 10" id="KW-0812">Transmembrane</keyword>
<evidence type="ECO:0000256" key="9">
    <source>
        <dbReference type="ARBA" id="ARBA00023136"/>
    </source>
</evidence>
<dbReference type="InterPro" id="IPR051508">
    <property type="entry name" value="Mito_Carrier_Antiporter"/>
</dbReference>
<keyword evidence="9 10" id="KW-0472">Membrane</keyword>
<evidence type="ECO:0000256" key="4">
    <source>
        <dbReference type="ARBA" id="ARBA00022692"/>
    </source>
</evidence>
<keyword evidence="5" id="KW-0677">Repeat</keyword>
<evidence type="ECO:0000256" key="2">
    <source>
        <dbReference type="ARBA" id="ARBA00006375"/>
    </source>
</evidence>
<dbReference type="AlphaFoldDB" id="A0AAW2ZQL8"/>
<evidence type="ECO:0000313" key="13">
    <source>
        <dbReference type="Proteomes" id="UP001431209"/>
    </source>
</evidence>
<dbReference type="EMBL" id="JAOPGA020001747">
    <property type="protein sequence ID" value="KAL0491039.1"/>
    <property type="molecule type" value="Genomic_DNA"/>
</dbReference>
<reference evidence="12 13" key="1">
    <citation type="submission" date="2024-03" db="EMBL/GenBank/DDBJ databases">
        <title>The Acrasis kona genome and developmental transcriptomes reveal deep origins of eukaryotic multicellular pathways.</title>
        <authorList>
            <person name="Sheikh S."/>
            <person name="Fu C.-J."/>
            <person name="Brown M.W."/>
            <person name="Baldauf S.L."/>
        </authorList>
    </citation>
    <scope>NUCLEOTIDE SEQUENCE [LARGE SCALE GENOMIC DNA]</scope>
    <source>
        <strain evidence="12 13">ATCC MYA-3509</strain>
    </source>
</reference>
<protein>
    <submittedName>
        <fullName evidence="12">Mitochondrial 2-oxoglutarate/malate carrier</fullName>
    </submittedName>
</protein>
<evidence type="ECO:0000256" key="1">
    <source>
        <dbReference type="ARBA" id="ARBA00004448"/>
    </source>
</evidence>
<dbReference type="Proteomes" id="UP001431209">
    <property type="component" value="Unassembled WGS sequence"/>
</dbReference>
<keyword evidence="3 11" id="KW-0813">Transport</keyword>
<dbReference type="InterPro" id="IPR023395">
    <property type="entry name" value="MCP_dom_sf"/>
</dbReference>
<evidence type="ECO:0000256" key="3">
    <source>
        <dbReference type="ARBA" id="ARBA00022448"/>
    </source>
</evidence>
<name>A0AAW2ZQL8_9EUKA</name>